<reference evidence="4" key="1">
    <citation type="submission" date="2023-07" db="EMBL/GenBank/DDBJ databases">
        <title>30 novel species of actinomycetes from the DSMZ collection.</title>
        <authorList>
            <person name="Nouioui I."/>
        </authorList>
    </citation>
    <scope>NUCLEOTIDE SEQUENCE [LARGE SCALE GENOMIC DNA]</scope>
    <source>
        <strain evidence="4">DSM 41770</strain>
    </source>
</reference>
<gene>
    <name evidence="3" type="ORF">RM649_36225</name>
</gene>
<feature type="transmembrane region" description="Helical" evidence="2">
    <location>
        <begin position="54"/>
        <end position="72"/>
    </location>
</feature>
<evidence type="ECO:0000313" key="3">
    <source>
        <dbReference type="EMBL" id="MDT0433050.1"/>
    </source>
</evidence>
<keyword evidence="2" id="KW-0812">Transmembrane</keyword>
<evidence type="ECO:0000313" key="4">
    <source>
        <dbReference type="Proteomes" id="UP001183777"/>
    </source>
</evidence>
<sequence length="74" mass="7710">MPIDEAVPSQDTVTHGTKPERDRAVDVARLGALLVVIFGHCALLLATIDSGGVRVGNILGALPALAPITWVLQV</sequence>
<proteinExistence type="predicted"/>
<accession>A0ABU2RWY2</accession>
<keyword evidence="2" id="KW-1133">Transmembrane helix</keyword>
<evidence type="ECO:0000256" key="2">
    <source>
        <dbReference type="SAM" id="Phobius"/>
    </source>
</evidence>
<dbReference type="EMBL" id="JAVREX010000128">
    <property type="protein sequence ID" value="MDT0433050.1"/>
    <property type="molecule type" value="Genomic_DNA"/>
</dbReference>
<comment type="caution">
    <text evidence="3">The sequence shown here is derived from an EMBL/GenBank/DDBJ whole genome shotgun (WGS) entry which is preliminary data.</text>
</comment>
<dbReference type="Proteomes" id="UP001183777">
    <property type="component" value="Unassembled WGS sequence"/>
</dbReference>
<organism evidence="3 4">
    <name type="scientific">Streptomyces salyersiae</name>
    <dbReference type="NCBI Taxonomy" id="3075530"/>
    <lineage>
        <taxon>Bacteria</taxon>
        <taxon>Bacillati</taxon>
        <taxon>Actinomycetota</taxon>
        <taxon>Actinomycetes</taxon>
        <taxon>Kitasatosporales</taxon>
        <taxon>Streptomycetaceae</taxon>
        <taxon>Streptomyces</taxon>
    </lineage>
</organism>
<feature type="region of interest" description="Disordered" evidence="1">
    <location>
        <begin position="1"/>
        <end position="20"/>
    </location>
</feature>
<keyword evidence="4" id="KW-1185">Reference proteome</keyword>
<keyword evidence="2" id="KW-0472">Membrane</keyword>
<feature type="non-terminal residue" evidence="3">
    <location>
        <position position="74"/>
    </location>
</feature>
<protein>
    <recommendedName>
        <fullName evidence="5">Acyltransferase</fullName>
    </recommendedName>
</protein>
<evidence type="ECO:0008006" key="5">
    <source>
        <dbReference type="Google" id="ProtNLM"/>
    </source>
</evidence>
<evidence type="ECO:0000256" key="1">
    <source>
        <dbReference type="SAM" id="MobiDB-lite"/>
    </source>
</evidence>
<name>A0ABU2RWY2_9ACTN</name>
<feature type="transmembrane region" description="Helical" evidence="2">
    <location>
        <begin position="27"/>
        <end position="48"/>
    </location>
</feature>